<comment type="similarity">
    <text evidence="2">Belongs to the membrane fusion protein (MFP) (TC 8.A.1) family.</text>
</comment>
<evidence type="ECO:0000259" key="4">
    <source>
        <dbReference type="Pfam" id="PF25876"/>
    </source>
</evidence>
<dbReference type="Proteomes" id="UP000268007">
    <property type="component" value="Unassembled WGS sequence"/>
</dbReference>
<evidence type="ECO:0000313" key="9">
    <source>
        <dbReference type="Proteomes" id="UP000268007"/>
    </source>
</evidence>
<dbReference type="Gene3D" id="2.40.30.170">
    <property type="match status" value="1"/>
</dbReference>
<feature type="domain" description="Multidrug resistance protein MdtA-like alpha-helical hairpin" evidence="4">
    <location>
        <begin position="100"/>
        <end position="169"/>
    </location>
</feature>
<evidence type="ECO:0000259" key="6">
    <source>
        <dbReference type="Pfam" id="PF25944"/>
    </source>
</evidence>
<feature type="domain" description="Multidrug resistance protein MdtA-like beta-barrel" evidence="6">
    <location>
        <begin position="205"/>
        <end position="288"/>
    </location>
</feature>
<proteinExistence type="inferred from homology"/>
<dbReference type="OrthoDB" id="9801814at2"/>
<keyword evidence="9" id="KW-1185">Reference proteome</keyword>
<evidence type="ECO:0000256" key="3">
    <source>
        <dbReference type="SAM" id="MobiDB-lite"/>
    </source>
</evidence>
<evidence type="ECO:0000256" key="2">
    <source>
        <dbReference type="ARBA" id="ARBA00009477"/>
    </source>
</evidence>
<dbReference type="SUPFAM" id="SSF111369">
    <property type="entry name" value="HlyD-like secretion proteins"/>
    <property type="match status" value="1"/>
</dbReference>
<dbReference type="GO" id="GO:0046677">
    <property type="term" value="P:response to antibiotic"/>
    <property type="evidence" value="ECO:0007669"/>
    <property type="project" value="TreeGrafter"/>
</dbReference>
<dbReference type="InterPro" id="IPR058627">
    <property type="entry name" value="MdtA-like_C"/>
</dbReference>
<dbReference type="NCBIfam" id="TIGR01730">
    <property type="entry name" value="RND_mfp"/>
    <property type="match status" value="1"/>
</dbReference>
<evidence type="ECO:0000259" key="5">
    <source>
        <dbReference type="Pfam" id="PF25917"/>
    </source>
</evidence>
<dbReference type="GO" id="GO:0030313">
    <property type="term" value="C:cell envelope"/>
    <property type="evidence" value="ECO:0007669"/>
    <property type="project" value="UniProtKB-SubCell"/>
</dbReference>
<gene>
    <name evidence="8" type="ORF">BDD43_3216</name>
</gene>
<feature type="region of interest" description="Disordered" evidence="3">
    <location>
        <begin position="360"/>
        <end position="380"/>
    </location>
</feature>
<dbReference type="GO" id="GO:0005886">
    <property type="term" value="C:plasma membrane"/>
    <property type="evidence" value="ECO:0007669"/>
    <property type="project" value="TreeGrafter"/>
</dbReference>
<dbReference type="Pfam" id="PF25944">
    <property type="entry name" value="Beta-barrel_RND"/>
    <property type="match status" value="1"/>
</dbReference>
<feature type="domain" description="Multidrug resistance protein MdtA-like barrel-sandwich hybrid" evidence="5">
    <location>
        <begin position="59"/>
        <end position="197"/>
    </location>
</feature>
<protein>
    <submittedName>
        <fullName evidence="8">Membrane fusion protein (Multidrug efflux system)</fullName>
    </submittedName>
</protein>
<reference evidence="8 9" key="1">
    <citation type="submission" date="2018-10" db="EMBL/GenBank/DDBJ databases">
        <title>Genomic Encyclopedia of Archaeal and Bacterial Type Strains, Phase II (KMG-II): from individual species to whole genera.</title>
        <authorList>
            <person name="Goeker M."/>
        </authorList>
    </citation>
    <scope>NUCLEOTIDE SEQUENCE [LARGE SCALE GENOMIC DNA]</scope>
    <source>
        <strain evidence="8 9">DSM 18602</strain>
    </source>
</reference>
<dbReference type="InterPro" id="IPR006143">
    <property type="entry name" value="RND_pump_MFP"/>
</dbReference>
<dbReference type="InterPro" id="IPR058625">
    <property type="entry name" value="MdtA-like_BSH"/>
</dbReference>
<evidence type="ECO:0000259" key="7">
    <source>
        <dbReference type="Pfam" id="PF25967"/>
    </source>
</evidence>
<dbReference type="EMBL" id="RBKU01000001">
    <property type="protein sequence ID" value="RKR83016.1"/>
    <property type="molecule type" value="Genomic_DNA"/>
</dbReference>
<dbReference type="Pfam" id="PF25917">
    <property type="entry name" value="BSH_RND"/>
    <property type="match status" value="1"/>
</dbReference>
<evidence type="ECO:0000256" key="1">
    <source>
        <dbReference type="ARBA" id="ARBA00004196"/>
    </source>
</evidence>
<dbReference type="Pfam" id="PF25876">
    <property type="entry name" value="HH_MFP_RND"/>
    <property type="match status" value="1"/>
</dbReference>
<organism evidence="8 9">
    <name type="scientific">Mucilaginibacter gracilis</name>
    <dbReference type="NCBI Taxonomy" id="423350"/>
    <lineage>
        <taxon>Bacteria</taxon>
        <taxon>Pseudomonadati</taxon>
        <taxon>Bacteroidota</taxon>
        <taxon>Sphingobacteriia</taxon>
        <taxon>Sphingobacteriales</taxon>
        <taxon>Sphingobacteriaceae</taxon>
        <taxon>Mucilaginibacter</taxon>
    </lineage>
</organism>
<dbReference type="AlphaFoldDB" id="A0A495J213"/>
<dbReference type="PANTHER" id="PTHR30158">
    <property type="entry name" value="ACRA/E-RELATED COMPONENT OF DRUG EFFLUX TRANSPORTER"/>
    <property type="match status" value="1"/>
</dbReference>
<dbReference type="Pfam" id="PF25967">
    <property type="entry name" value="RND-MFP_C"/>
    <property type="match status" value="1"/>
</dbReference>
<comment type="caution">
    <text evidence="8">The sequence shown here is derived from an EMBL/GenBank/DDBJ whole genome shotgun (WGS) entry which is preliminary data.</text>
</comment>
<name>A0A495J213_9SPHI</name>
<accession>A0A495J213</accession>
<dbReference type="Gene3D" id="2.40.50.100">
    <property type="match status" value="1"/>
</dbReference>
<dbReference type="Gene3D" id="1.10.287.470">
    <property type="entry name" value="Helix hairpin bin"/>
    <property type="match status" value="1"/>
</dbReference>
<dbReference type="Gene3D" id="2.40.420.20">
    <property type="match status" value="1"/>
</dbReference>
<evidence type="ECO:0000313" key="8">
    <source>
        <dbReference type="EMBL" id="RKR83016.1"/>
    </source>
</evidence>
<dbReference type="InterPro" id="IPR058624">
    <property type="entry name" value="MdtA-like_HH"/>
</dbReference>
<dbReference type="RefSeq" id="WP_121198556.1">
    <property type="nucleotide sequence ID" value="NZ_RBKU01000001.1"/>
</dbReference>
<feature type="domain" description="Multidrug resistance protein MdtA-like C-terminal permuted SH3" evidence="7">
    <location>
        <begin position="297"/>
        <end position="356"/>
    </location>
</feature>
<feature type="compositionally biased region" description="Polar residues" evidence="3">
    <location>
        <begin position="370"/>
        <end position="380"/>
    </location>
</feature>
<comment type="subcellular location">
    <subcellularLocation>
        <location evidence="1">Cell envelope</location>
    </subcellularLocation>
</comment>
<sequence>MNKRYIFLIGPVAMLMWVSCKQAPKQITALPPTAVTLVSAEKGNAIYYDQYPGVVVPLNSVELRSQVAGYLTGIFFKEGDVVEKGKPLYEIDRRKYQSAYLQAQANLSSAQANLIRSQKDADRYNQLLKQDAVAKQLVDNATATLASSQSQVESAKAGVVSAKTDLDYSLIRAPFTGRIGISQVKLGAQVSPGTTLLNTISSEDPIAVDFVVDEKDIPRFAAMQSKPAIKADSTFMLSSSTGVAYKQPGKILVIDRGVDNQSGTIKVGIQFPNPKKELISGMSVVLKVLNQQSGVQVLIPYKAITEQMGEFFVFVSQNDTIAVQHKVQVGPRVSDKIVIMSGINEGDKVVTEGLNRLRDKGKIQVGPPKQSAQGQQQAPK</sequence>
<dbReference type="PROSITE" id="PS51257">
    <property type="entry name" value="PROKAR_LIPOPROTEIN"/>
    <property type="match status" value="1"/>
</dbReference>
<dbReference type="GO" id="GO:0022857">
    <property type="term" value="F:transmembrane transporter activity"/>
    <property type="evidence" value="ECO:0007669"/>
    <property type="project" value="InterPro"/>
</dbReference>
<dbReference type="InterPro" id="IPR058626">
    <property type="entry name" value="MdtA-like_b-barrel"/>
</dbReference>